<dbReference type="Pfam" id="PF02417">
    <property type="entry name" value="Chromate_transp"/>
    <property type="match status" value="1"/>
</dbReference>
<sequence>MSTKTYKELTIGMARAGVLGFGGGPSVIPLIRYEAVTKYQWMDDNEFGEILAIANTLPGPIAPKMAAYCGYRLNKTMGAVVAVLAHILPTSLAMIALLGFLYMLQHSPVVAGMIAAVRPVIAVMLGQMAYEFAAKSVKGLGKLGALIFGVIAFVLLSVLDVHPGIVVAIALLYGAFHFRLMASRSKAKDAAAQKGASA</sequence>
<evidence type="ECO:0000313" key="9">
    <source>
        <dbReference type="Proteomes" id="UP000317036"/>
    </source>
</evidence>
<dbReference type="EMBL" id="VNJI01000053">
    <property type="protein sequence ID" value="TVY05670.1"/>
    <property type="molecule type" value="Genomic_DNA"/>
</dbReference>
<gene>
    <name evidence="8" type="ORF">FPZ49_28770</name>
</gene>
<dbReference type="PANTHER" id="PTHR43663:SF1">
    <property type="entry name" value="CHROMATE TRANSPORTER"/>
    <property type="match status" value="1"/>
</dbReference>
<comment type="subcellular location">
    <subcellularLocation>
        <location evidence="1">Cell membrane</location>
        <topology evidence="1">Multi-pass membrane protein</topology>
    </subcellularLocation>
</comment>
<feature type="transmembrane region" description="Helical" evidence="7">
    <location>
        <begin position="80"/>
        <end position="103"/>
    </location>
</feature>
<dbReference type="OrthoDB" id="9027281at2"/>
<keyword evidence="3" id="KW-1003">Cell membrane</keyword>
<proteinExistence type="inferred from homology"/>
<keyword evidence="4 7" id="KW-0812">Transmembrane</keyword>
<keyword evidence="6 7" id="KW-0472">Membrane</keyword>
<dbReference type="AlphaFoldDB" id="A0A559K0U6"/>
<accession>A0A559K0U6</accession>
<dbReference type="Proteomes" id="UP000317036">
    <property type="component" value="Unassembled WGS sequence"/>
</dbReference>
<evidence type="ECO:0000256" key="1">
    <source>
        <dbReference type="ARBA" id="ARBA00004651"/>
    </source>
</evidence>
<organism evidence="8 9">
    <name type="scientific">Paenibacillus cremeus</name>
    <dbReference type="NCBI Taxonomy" id="2163881"/>
    <lineage>
        <taxon>Bacteria</taxon>
        <taxon>Bacillati</taxon>
        <taxon>Bacillota</taxon>
        <taxon>Bacilli</taxon>
        <taxon>Bacillales</taxon>
        <taxon>Paenibacillaceae</taxon>
        <taxon>Paenibacillus</taxon>
    </lineage>
</organism>
<evidence type="ECO:0000256" key="2">
    <source>
        <dbReference type="ARBA" id="ARBA00005262"/>
    </source>
</evidence>
<evidence type="ECO:0000256" key="5">
    <source>
        <dbReference type="ARBA" id="ARBA00022989"/>
    </source>
</evidence>
<dbReference type="InterPro" id="IPR003370">
    <property type="entry name" value="Chromate_transpt"/>
</dbReference>
<comment type="similarity">
    <text evidence="2">Belongs to the chromate ion transporter (CHR) (TC 2.A.51) family.</text>
</comment>
<evidence type="ECO:0000256" key="7">
    <source>
        <dbReference type="SAM" id="Phobius"/>
    </source>
</evidence>
<protein>
    <submittedName>
        <fullName evidence="8">Chromate transporter</fullName>
    </submittedName>
</protein>
<evidence type="ECO:0000256" key="4">
    <source>
        <dbReference type="ARBA" id="ARBA00022692"/>
    </source>
</evidence>
<feature type="transmembrane region" description="Helical" evidence="7">
    <location>
        <begin position="109"/>
        <end position="128"/>
    </location>
</feature>
<keyword evidence="5 7" id="KW-1133">Transmembrane helix</keyword>
<reference evidence="8 9" key="1">
    <citation type="submission" date="2019-07" db="EMBL/GenBank/DDBJ databases">
        <authorList>
            <person name="Kim J."/>
        </authorList>
    </citation>
    <scope>NUCLEOTIDE SEQUENCE [LARGE SCALE GENOMIC DNA]</scope>
    <source>
        <strain evidence="8 9">JC52</strain>
    </source>
</reference>
<name>A0A559K0U6_9BACL</name>
<evidence type="ECO:0000256" key="6">
    <source>
        <dbReference type="ARBA" id="ARBA00023136"/>
    </source>
</evidence>
<comment type="caution">
    <text evidence="8">The sequence shown here is derived from an EMBL/GenBank/DDBJ whole genome shotgun (WGS) entry which is preliminary data.</text>
</comment>
<dbReference type="GO" id="GO:0005886">
    <property type="term" value="C:plasma membrane"/>
    <property type="evidence" value="ECO:0007669"/>
    <property type="project" value="UniProtKB-SubCell"/>
</dbReference>
<dbReference type="InterPro" id="IPR052518">
    <property type="entry name" value="CHR_Transporter"/>
</dbReference>
<evidence type="ECO:0000256" key="3">
    <source>
        <dbReference type="ARBA" id="ARBA00022475"/>
    </source>
</evidence>
<dbReference type="PANTHER" id="PTHR43663">
    <property type="entry name" value="CHROMATE TRANSPORT PROTEIN-RELATED"/>
    <property type="match status" value="1"/>
</dbReference>
<dbReference type="GO" id="GO:0015109">
    <property type="term" value="F:chromate transmembrane transporter activity"/>
    <property type="evidence" value="ECO:0007669"/>
    <property type="project" value="InterPro"/>
</dbReference>
<dbReference type="RefSeq" id="WP_144853706.1">
    <property type="nucleotide sequence ID" value="NZ_VNJI01000053.1"/>
</dbReference>
<evidence type="ECO:0000313" key="8">
    <source>
        <dbReference type="EMBL" id="TVY05670.1"/>
    </source>
</evidence>
<feature type="transmembrane region" description="Helical" evidence="7">
    <location>
        <begin position="140"/>
        <end position="159"/>
    </location>
</feature>
<keyword evidence="9" id="KW-1185">Reference proteome</keyword>